<gene>
    <name evidence="1" type="ORF">COU35_04975</name>
</gene>
<accession>A0A2H0TP88</accession>
<dbReference type="EMBL" id="PFCB01000033">
    <property type="protein sequence ID" value="PIR73978.1"/>
    <property type="molecule type" value="Genomic_DNA"/>
</dbReference>
<organism evidence="1 2">
    <name type="scientific">Candidatus Magasanikbacteria bacterium CG10_big_fil_rev_8_21_14_0_10_47_10</name>
    <dbReference type="NCBI Taxonomy" id="1974652"/>
    <lineage>
        <taxon>Bacteria</taxon>
        <taxon>Candidatus Magasanikiibacteriota</taxon>
    </lineage>
</organism>
<evidence type="ECO:0000313" key="2">
    <source>
        <dbReference type="Proteomes" id="UP000230154"/>
    </source>
</evidence>
<dbReference type="Proteomes" id="UP000230154">
    <property type="component" value="Unassembled WGS sequence"/>
</dbReference>
<proteinExistence type="predicted"/>
<name>A0A2H0TP88_9BACT</name>
<sequence>MAGNASFFWKGAAGQCGGVGAILTARWVDDLAAAIADDCARLDANEVRSRVAHDALASLGGTAAGQLRLNKLVSSRKLSHDGELLFAPLLLPAPPACCLSVEIFDGLAHPFGKRHFGDLAQSDSSFFPPCPRGKVWMTA</sequence>
<evidence type="ECO:0000313" key="1">
    <source>
        <dbReference type="EMBL" id="PIR73978.1"/>
    </source>
</evidence>
<protein>
    <submittedName>
        <fullName evidence="1">Uncharacterized protein</fullName>
    </submittedName>
</protein>
<reference evidence="2" key="1">
    <citation type="submission" date="2017-09" db="EMBL/GenBank/DDBJ databases">
        <title>Depth-based differentiation of microbial function through sediment-hosted aquifers and enrichment of novel symbionts in the deep terrestrial subsurface.</title>
        <authorList>
            <person name="Probst A.J."/>
            <person name="Ladd B."/>
            <person name="Jarett J.K."/>
            <person name="Geller-Mcgrath D.E."/>
            <person name="Sieber C.M.K."/>
            <person name="Emerson J.B."/>
            <person name="Anantharaman K."/>
            <person name="Thomas B.C."/>
            <person name="Malmstrom R."/>
            <person name="Stieglmeier M."/>
            <person name="Klingl A."/>
            <person name="Woyke T."/>
            <person name="Ryan C.M."/>
            <person name="Banfield J.F."/>
        </authorList>
    </citation>
    <scope>NUCLEOTIDE SEQUENCE [LARGE SCALE GENOMIC DNA]</scope>
</reference>
<dbReference type="AlphaFoldDB" id="A0A2H0TP88"/>
<comment type="caution">
    <text evidence="1">The sequence shown here is derived from an EMBL/GenBank/DDBJ whole genome shotgun (WGS) entry which is preliminary data.</text>
</comment>